<comment type="function">
    <text evidence="2">DNA ligase that catalyzes the formation of phosphodiester linkages between 5'-phosphoryl and 3'-hydroxyl groups in double-stranded DNA using NAD as a coenzyme and as the energy source for the reaction. It is essential for DNA replication and repair of damaged DNA.</text>
</comment>
<evidence type="ECO:0000256" key="7">
    <source>
        <dbReference type="ARBA" id="ARBA00022763"/>
    </source>
</evidence>
<dbReference type="SUPFAM" id="SSF47781">
    <property type="entry name" value="RuvA domain 2-like"/>
    <property type="match status" value="1"/>
</dbReference>
<dbReference type="GO" id="GO:0005829">
    <property type="term" value="C:cytosol"/>
    <property type="evidence" value="ECO:0007669"/>
    <property type="project" value="TreeGrafter"/>
</dbReference>
<dbReference type="InterPro" id="IPR013840">
    <property type="entry name" value="DNAligase_N"/>
</dbReference>
<evidence type="ECO:0000313" key="14">
    <source>
        <dbReference type="EMBL" id="SUZ90800.1"/>
    </source>
</evidence>
<name>A0A381RGD7_9ZZZZ</name>
<keyword evidence="8" id="KW-0862">Zinc</keyword>
<dbReference type="FunFam" id="3.30.470.30:FF:000001">
    <property type="entry name" value="DNA ligase"/>
    <property type="match status" value="1"/>
</dbReference>
<keyword evidence="11" id="KW-0234">DNA repair</keyword>
<dbReference type="PROSITE" id="PS50172">
    <property type="entry name" value="BRCT"/>
    <property type="match status" value="1"/>
</dbReference>
<dbReference type="SMART" id="SM00292">
    <property type="entry name" value="BRCT"/>
    <property type="match status" value="1"/>
</dbReference>
<comment type="catalytic activity">
    <reaction evidence="12">
        <text>NAD(+) + (deoxyribonucleotide)n-3'-hydroxyl + 5'-phospho-(deoxyribonucleotide)m = (deoxyribonucleotide)n+m + AMP + beta-nicotinamide D-nucleotide.</text>
        <dbReference type="EC" id="6.5.1.2"/>
    </reaction>
</comment>
<keyword evidence="4" id="KW-0436">Ligase</keyword>
<keyword evidence="9" id="KW-0460">Magnesium</keyword>
<evidence type="ECO:0000256" key="10">
    <source>
        <dbReference type="ARBA" id="ARBA00023027"/>
    </source>
</evidence>
<dbReference type="Gene3D" id="2.40.50.140">
    <property type="entry name" value="Nucleic acid-binding proteins"/>
    <property type="match status" value="1"/>
</dbReference>
<dbReference type="SUPFAM" id="SSF52113">
    <property type="entry name" value="BRCT domain"/>
    <property type="match status" value="1"/>
</dbReference>
<evidence type="ECO:0000256" key="2">
    <source>
        <dbReference type="ARBA" id="ARBA00004067"/>
    </source>
</evidence>
<evidence type="ECO:0000256" key="12">
    <source>
        <dbReference type="ARBA" id="ARBA00034005"/>
    </source>
</evidence>
<keyword evidence="10" id="KW-0520">NAD</keyword>
<dbReference type="InterPro" id="IPR041663">
    <property type="entry name" value="DisA/LigA_HHH"/>
</dbReference>
<comment type="cofactor">
    <cofactor evidence="1">
        <name>Mg(2+)</name>
        <dbReference type="ChEBI" id="CHEBI:18420"/>
    </cofactor>
</comment>
<dbReference type="Gene3D" id="3.30.470.30">
    <property type="entry name" value="DNA ligase/mRNA capping enzyme"/>
    <property type="match status" value="1"/>
</dbReference>
<dbReference type="InterPro" id="IPR010994">
    <property type="entry name" value="RuvA_2-like"/>
</dbReference>
<keyword evidence="5" id="KW-0235">DNA replication</keyword>
<feature type="domain" description="BRCT" evidence="13">
    <location>
        <begin position="596"/>
        <end position="665"/>
    </location>
</feature>
<dbReference type="Gene3D" id="1.10.287.610">
    <property type="entry name" value="Helix hairpin bin"/>
    <property type="match status" value="1"/>
</dbReference>
<dbReference type="InterPro" id="IPR001357">
    <property type="entry name" value="BRCT_dom"/>
</dbReference>
<dbReference type="Pfam" id="PF01653">
    <property type="entry name" value="DNA_ligase_aden"/>
    <property type="match status" value="1"/>
</dbReference>
<dbReference type="Gene3D" id="6.20.10.30">
    <property type="match status" value="1"/>
</dbReference>
<dbReference type="CDD" id="cd00114">
    <property type="entry name" value="LIGANc"/>
    <property type="match status" value="1"/>
</dbReference>
<evidence type="ECO:0000256" key="3">
    <source>
        <dbReference type="ARBA" id="ARBA00012722"/>
    </source>
</evidence>
<accession>A0A381RGD7</accession>
<feature type="non-terminal residue" evidence="14">
    <location>
        <position position="1"/>
    </location>
</feature>
<dbReference type="Pfam" id="PF03119">
    <property type="entry name" value="DNA_ligase_ZBD"/>
    <property type="match status" value="1"/>
</dbReference>
<dbReference type="InterPro" id="IPR036420">
    <property type="entry name" value="BRCT_dom_sf"/>
</dbReference>
<dbReference type="CDD" id="cd17748">
    <property type="entry name" value="BRCT_DNA_ligase_like"/>
    <property type="match status" value="1"/>
</dbReference>
<dbReference type="InterPro" id="IPR003583">
    <property type="entry name" value="Hlx-hairpin-Hlx_DNA-bd_motif"/>
</dbReference>
<dbReference type="Gene3D" id="1.10.150.20">
    <property type="entry name" value="5' to 3' exonuclease, C-terminal subdomain"/>
    <property type="match status" value="2"/>
</dbReference>
<evidence type="ECO:0000256" key="1">
    <source>
        <dbReference type="ARBA" id="ARBA00001946"/>
    </source>
</evidence>
<dbReference type="NCBIfam" id="NF005932">
    <property type="entry name" value="PRK07956.1"/>
    <property type="match status" value="1"/>
</dbReference>
<keyword evidence="7" id="KW-0227">DNA damage</keyword>
<dbReference type="InterPro" id="IPR004150">
    <property type="entry name" value="NAD_DNA_ligase_OB"/>
</dbReference>
<protein>
    <recommendedName>
        <fullName evidence="3">DNA ligase (NAD(+))</fullName>
        <ecNumber evidence="3">6.5.1.2</ecNumber>
    </recommendedName>
</protein>
<dbReference type="PROSITE" id="PS01055">
    <property type="entry name" value="DNA_LIGASE_N1"/>
    <property type="match status" value="1"/>
</dbReference>
<keyword evidence="6" id="KW-0479">Metal-binding</keyword>
<sequence length="688" mass="73028">VNDAEARIDELRALIRHHDERYHVDDAPEIPDADFDALLVELRGLEDRHPWLVTADSPTQRVAGAGRSTFDEVVHRVPMRSLDNAFSVEELRAWSERVLRRLGDGLGGDGVPAWACELKFDGLAVSLRYEDGVLVQAATRGDGRAGEDVTANVRTIGDVPVRLADGAPPVVEVRGEVYMGLTAFAALNAAQEAADQKVYVNPRNTAAGSLRQKDAAVTATRDLSFWAYQLGEVVGGPELGSHGDTLAWLSTLGLPVNDRMERFADFNEVVAHVELVAASRHDLDYEIDGVVVKVDDLGLQDRLGFTARAPRWAVAFKLPPEERTTRLLDIEVSIGPGGQATPFARLEPVFVGGSTVAAATLHNADQVREKDVRPGDMVVVRKAGDVIPEVLRPVLVERPEGLPAWSFPTSCPACGGPLVRSEGEAATFCTNHACPRQVRGRIEHFASRGAMDIEGFGEQRVDLFVGEGILEDVAGVFTLDYDRIGALDGFGETSVQNLRRAVEASRGRPLGRLLFGLRIPHVGTTVADVVASAFGDLDGLLAASVDDLEAVDGLGPIIAASVHEWLRQSSSRDLLASLRAAGVSLVADTGPAVGIDVAPVLAGMAIVVTGTLDGYSRDEARAAIVARGGRSPGSVSAKTTALVAGEGGGSKSVRAEALGVPILDEAAFERLLADGEIPDQGRTPGASE</sequence>
<evidence type="ECO:0000256" key="6">
    <source>
        <dbReference type="ARBA" id="ARBA00022723"/>
    </source>
</evidence>
<dbReference type="PIRSF" id="PIRSF001604">
    <property type="entry name" value="LigA"/>
    <property type="match status" value="1"/>
</dbReference>
<dbReference type="SUPFAM" id="SSF50249">
    <property type="entry name" value="Nucleic acid-binding proteins"/>
    <property type="match status" value="1"/>
</dbReference>
<dbReference type="EMBL" id="UINC01001924">
    <property type="protein sequence ID" value="SUZ90800.1"/>
    <property type="molecule type" value="Genomic_DNA"/>
</dbReference>
<reference evidence="14" key="1">
    <citation type="submission" date="2018-05" db="EMBL/GenBank/DDBJ databases">
        <authorList>
            <person name="Lanie J.A."/>
            <person name="Ng W.-L."/>
            <person name="Kazmierczak K.M."/>
            <person name="Andrzejewski T.M."/>
            <person name="Davidsen T.M."/>
            <person name="Wayne K.J."/>
            <person name="Tettelin H."/>
            <person name="Glass J.I."/>
            <person name="Rusch D."/>
            <person name="Podicherti R."/>
            <person name="Tsui H.-C.T."/>
            <person name="Winkler M.E."/>
        </authorList>
    </citation>
    <scope>NUCLEOTIDE SEQUENCE</scope>
</reference>
<evidence type="ECO:0000256" key="5">
    <source>
        <dbReference type="ARBA" id="ARBA00022705"/>
    </source>
</evidence>
<dbReference type="GO" id="GO:0006281">
    <property type="term" value="P:DNA repair"/>
    <property type="evidence" value="ECO:0007669"/>
    <property type="project" value="UniProtKB-KW"/>
</dbReference>
<dbReference type="SMART" id="SM00532">
    <property type="entry name" value="LIGANc"/>
    <property type="match status" value="1"/>
</dbReference>
<dbReference type="AlphaFoldDB" id="A0A381RGD7"/>
<dbReference type="PANTHER" id="PTHR23389">
    <property type="entry name" value="CHROMOSOME TRANSMISSION FIDELITY FACTOR 18"/>
    <property type="match status" value="1"/>
</dbReference>
<dbReference type="GO" id="GO:0046872">
    <property type="term" value="F:metal ion binding"/>
    <property type="evidence" value="ECO:0007669"/>
    <property type="project" value="UniProtKB-KW"/>
</dbReference>
<dbReference type="Pfam" id="PF12826">
    <property type="entry name" value="HHH_2"/>
    <property type="match status" value="1"/>
</dbReference>
<dbReference type="GO" id="GO:0003677">
    <property type="term" value="F:DNA binding"/>
    <property type="evidence" value="ECO:0007669"/>
    <property type="project" value="InterPro"/>
</dbReference>
<evidence type="ECO:0000256" key="4">
    <source>
        <dbReference type="ARBA" id="ARBA00022598"/>
    </source>
</evidence>
<dbReference type="InterPro" id="IPR004149">
    <property type="entry name" value="Znf_DNAligase_C4"/>
</dbReference>
<evidence type="ECO:0000256" key="8">
    <source>
        <dbReference type="ARBA" id="ARBA00022833"/>
    </source>
</evidence>
<dbReference type="Pfam" id="PF00533">
    <property type="entry name" value="BRCT"/>
    <property type="match status" value="1"/>
</dbReference>
<evidence type="ECO:0000256" key="11">
    <source>
        <dbReference type="ARBA" id="ARBA00023204"/>
    </source>
</evidence>
<dbReference type="SUPFAM" id="SSF56091">
    <property type="entry name" value="DNA ligase/mRNA capping enzyme, catalytic domain"/>
    <property type="match status" value="1"/>
</dbReference>
<dbReference type="PANTHER" id="PTHR23389:SF9">
    <property type="entry name" value="DNA LIGASE"/>
    <property type="match status" value="1"/>
</dbReference>
<gene>
    <name evidence="14" type="ORF">METZ01_LOCUS43654</name>
</gene>
<proteinExistence type="inferred from homology"/>
<dbReference type="InterPro" id="IPR001679">
    <property type="entry name" value="DNA_ligase"/>
</dbReference>
<dbReference type="GO" id="GO:0003911">
    <property type="term" value="F:DNA ligase (NAD+) activity"/>
    <property type="evidence" value="ECO:0007669"/>
    <property type="project" value="UniProtKB-EC"/>
</dbReference>
<dbReference type="FunFam" id="2.40.50.140:FF:000012">
    <property type="entry name" value="DNA ligase"/>
    <property type="match status" value="1"/>
</dbReference>
<dbReference type="GO" id="GO:0006260">
    <property type="term" value="P:DNA replication"/>
    <property type="evidence" value="ECO:0007669"/>
    <property type="project" value="UniProtKB-KW"/>
</dbReference>
<dbReference type="InterPro" id="IPR013839">
    <property type="entry name" value="DNAligase_adenylation"/>
</dbReference>
<dbReference type="Gene3D" id="3.40.50.10190">
    <property type="entry name" value="BRCT domain"/>
    <property type="match status" value="1"/>
</dbReference>
<dbReference type="EC" id="6.5.1.2" evidence="3"/>
<dbReference type="SMART" id="SM00278">
    <property type="entry name" value="HhH1"/>
    <property type="match status" value="3"/>
</dbReference>
<dbReference type="InterPro" id="IPR018239">
    <property type="entry name" value="DNA_ligase_AS"/>
</dbReference>
<dbReference type="InterPro" id="IPR012340">
    <property type="entry name" value="NA-bd_OB-fold"/>
</dbReference>
<dbReference type="NCBIfam" id="TIGR00575">
    <property type="entry name" value="dnlj"/>
    <property type="match status" value="1"/>
</dbReference>
<evidence type="ECO:0000259" key="13">
    <source>
        <dbReference type="PROSITE" id="PS50172"/>
    </source>
</evidence>
<evidence type="ECO:0000256" key="9">
    <source>
        <dbReference type="ARBA" id="ARBA00022842"/>
    </source>
</evidence>
<dbReference type="HAMAP" id="MF_01588">
    <property type="entry name" value="DNA_ligase_A"/>
    <property type="match status" value="1"/>
</dbReference>
<dbReference type="Pfam" id="PF03120">
    <property type="entry name" value="OB_DNA_ligase"/>
    <property type="match status" value="1"/>
</dbReference>
<organism evidence="14">
    <name type="scientific">marine metagenome</name>
    <dbReference type="NCBI Taxonomy" id="408172"/>
    <lineage>
        <taxon>unclassified sequences</taxon>
        <taxon>metagenomes</taxon>
        <taxon>ecological metagenomes</taxon>
    </lineage>
</organism>